<gene>
    <name evidence="2" type="ORF">MANT1106_LOCUS11371</name>
</gene>
<dbReference type="AlphaFoldDB" id="A0A7S0SMW9"/>
<evidence type="ECO:0000313" key="2">
    <source>
        <dbReference type="EMBL" id="CAD8708688.1"/>
    </source>
</evidence>
<feature type="compositionally biased region" description="Low complexity" evidence="1">
    <location>
        <begin position="315"/>
        <end position="324"/>
    </location>
</feature>
<feature type="region of interest" description="Disordered" evidence="1">
    <location>
        <begin position="378"/>
        <end position="398"/>
    </location>
</feature>
<protein>
    <submittedName>
        <fullName evidence="2">Uncharacterized protein</fullName>
    </submittedName>
</protein>
<dbReference type="EMBL" id="HBFC01019100">
    <property type="protein sequence ID" value="CAD8708688.1"/>
    <property type="molecule type" value="Transcribed_RNA"/>
</dbReference>
<feature type="region of interest" description="Disordered" evidence="1">
    <location>
        <begin position="306"/>
        <end position="325"/>
    </location>
</feature>
<feature type="compositionally biased region" description="Basic and acidic residues" evidence="1">
    <location>
        <begin position="207"/>
        <end position="217"/>
    </location>
</feature>
<feature type="region of interest" description="Disordered" evidence="1">
    <location>
        <begin position="562"/>
        <end position="590"/>
    </location>
</feature>
<organism evidence="2">
    <name type="scientific">Mantoniella antarctica</name>
    <dbReference type="NCBI Taxonomy" id="81844"/>
    <lineage>
        <taxon>Eukaryota</taxon>
        <taxon>Viridiplantae</taxon>
        <taxon>Chlorophyta</taxon>
        <taxon>Mamiellophyceae</taxon>
        <taxon>Mamiellales</taxon>
        <taxon>Mamiellaceae</taxon>
        <taxon>Mantoniella</taxon>
    </lineage>
</organism>
<accession>A0A7S0SMW9</accession>
<sequence>MATTDGGVEVIKDVGVVVVSAPEAGAAMNAAAAALIDELVEEVVLAEVLRTATHVLHSIGRAGYKYNDAMNWLDPRAGRGRRILNAERGSNERLLEGVKRAAAGGDNLTSINPSSRSYVFAEHPNNWSAQNRPLAVGGGGFVHFKEGVGSAQNAGSGGSFTSTREGRDRALIEMPWQPLADAEPWWVHLDNLSGGGLEAETAKRLRTEIGRPRRDPFGTRTPDSLDSLDTPPQTPLESPTQAQLSISQLEARVRVLGSGPPTFVTATKDVLLDSQCEVRVEIPGKSAQPSTAPLSTGAAKVKSAFTTTRRPKAASSRPQSSISSGAHRVTRYEKYMSEMVFRDSDSPYNRANHSAKTTSNTNVGVVISGSANVLFKPGASKHESASGARTQRRGWCDRSRLSSSHRRVQERQVTIVEAEAQKPCAGWGWGSRAPTEQATGASCSLPVLGNQSARDLVSARNGGEISSASVSWSQPVASQVSVVDAVTSCLFIANRSRSSASAQVGQAWRAPPPRAMKAVHHGSAGISIAFNPNGRGGWDGGTLSHKGNSIIDPLAASRKGEGEALSFGGESAGGRERGENFFMDGHPSMW</sequence>
<reference evidence="2" key="1">
    <citation type="submission" date="2021-01" db="EMBL/GenBank/DDBJ databases">
        <authorList>
            <person name="Corre E."/>
            <person name="Pelletier E."/>
            <person name="Niang G."/>
            <person name="Scheremetjew M."/>
            <person name="Finn R."/>
            <person name="Kale V."/>
            <person name="Holt S."/>
            <person name="Cochrane G."/>
            <person name="Meng A."/>
            <person name="Brown T."/>
            <person name="Cohen L."/>
        </authorList>
    </citation>
    <scope>NUCLEOTIDE SEQUENCE</scope>
    <source>
        <strain evidence="2">SL-175</strain>
    </source>
</reference>
<feature type="region of interest" description="Disordered" evidence="1">
    <location>
        <begin position="207"/>
        <end position="240"/>
    </location>
</feature>
<evidence type="ECO:0000256" key="1">
    <source>
        <dbReference type="SAM" id="MobiDB-lite"/>
    </source>
</evidence>
<proteinExistence type="predicted"/>
<name>A0A7S0SMW9_9CHLO</name>